<evidence type="ECO:0000313" key="2">
    <source>
        <dbReference type="Proteomes" id="UP000027586"/>
    </source>
</evidence>
<dbReference type="Proteomes" id="UP000027586">
    <property type="component" value="Unassembled WGS sequence"/>
</dbReference>
<dbReference type="OrthoDB" id="10555036at2759"/>
<protein>
    <submittedName>
        <fullName evidence="1">Uncharacterized protein</fullName>
    </submittedName>
</protein>
<organism evidence="1 2">
    <name type="scientific">Lichtheimia corymbifera JMRC:FSU:9682</name>
    <dbReference type="NCBI Taxonomy" id="1263082"/>
    <lineage>
        <taxon>Eukaryota</taxon>
        <taxon>Fungi</taxon>
        <taxon>Fungi incertae sedis</taxon>
        <taxon>Mucoromycota</taxon>
        <taxon>Mucoromycotina</taxon>
        <taxon>Mucoromycetes</taxon>
        <taxon>Mucorales</taxon>
        <taxon>Lichtheimiaceae</taxon>
        <taxon>Lichtheimia</taxon>
    </lineage>
</organism>
<accession>A0A068SG79</accession>
<dbReference type="EMBL" id="CBTN010000169">
    <property type="protein sequence ID" value="CDH61289.1"/>
    <property type="molecule type" value="Genomic_DNA"/>
</dbReference>
<keyword evidence="2" id="KW-1185">Reference proteome</keyword>
<sequence>MKGGVFNRTKLLVGVKRTLGASFTINLADPRFRDVTTSQVEKKIQEVDRIPLWLVATLGESEIGHDDRETSTQGALDPAAHLCSIEDPTFHCKILSYGHL</sequence>
<proteinExistence type="predicted"/>
<comment type="caution">
    <text evidence="1">The sequence shown here is derived from an EMBL/GenBank/DDBJ whole genome shotgun (WGS) entry which is preliminary data.</text>
</comment>
<dbReference type="AlphaFoldDB" id="A0A068SG79"/>
<evidence type="ECO:0000313" key="1">
    <source>
        <dbReference type="EMBL" id="CDH61289.1"/>
    </source>
</evidence>
<gene>
    <name evidence="1" type="ORF">LCOR_12068.1</name>
</gene>
<reference evidence="1" key="1">
    <citation type="submission" date="2013-08" db="EMBL/GenBank/DDBJ databases">
        <title>Gene expansion shapes genome architecture in the human pathogen Lichtheimia corymbifera: an evolutionary genomics analysis in the ancient terrestrial Mucorales (Mucoromycotina).</title>
        <authorList>
            <person name="Schwartze V.U."/>
            <person name="Winter S."/>
            <person name="Shelest E."/>
            <person name="Marcet-Houben M."/>
            <person name="Horn F."/>
            <person name="Wehner S."/>
            <person name="Hoffmann K."/>
            <person name="Riege K."/>
            <person name="Sammeth M."/>
            <person name="Nowrousian M."/>
            <person name="Valiante V."/>
            <person name="Linde J."/>
            <person name="Jacobsen I.D."/>
            <person name="Marz M."/>
            <person name="Brakhage A.A."/>
            <person name="Gabaldon T."/>
            <person name="Bocker S."/>
            <person name="Voigt K."/>
        </authorList>
    </citation>
    <scope>NUCLEOTIDE SEQUENCE [LARGE SCALE GENOMIC DNA]</scope>
    <source>
        <strain evidence="1">FSU 9682</strain>
    </source>
</reference>
<dbReference type="VEuPathDB" id="FungiDB:LCOR_12068.1"/>
<name>A0A068SG79_9FUNG</name>